<keyword evidence="3" id="KW-1185">Reference proteome</keyword>
<feature type="non-terminal residue" evidence="2">
    <location>
        <position position="79"/>
    </location>
</feature>
<comment type="caution">
    <text evidence="2">The sequence shown here is derived from an EMBL/GenBank/DDBJ whole genome shotgun (WGS) entry which is preliminary data.</text>
</comment>
<feature type="region of interest" description="Disordered" evidence="1">
    <location>
        <begin position="33"/>
        <end position="53"/>
    </location>
</feature>
<dbReference type="EMBL" id="BGPR01227878">
    <property type="protein sequence ID" value="GBL63661.1"/>
    <property type="molecule type" value="Genomic_DNA"/>
</dbReference>
<gene>
    <name evidence="2" type="ORF">AVEN_161951_1</name>
</gene>
<sequence>MNTEITIKPDSPEKSRLLSEGSLLSEDFKTPSSLQSACFTPDTLDTPSDSASSPYYCDSPSLISFLKHEQSCLSSGNDG</sequence>
<accession>A0A4Y1ZRL1</accession>
<organism evidence="2 3">
    <name type="scientific">Araneus ventricosus</name>
    <name type="common">Orbweaver spider</name>
    <name type="synonym">Epeira ventricosa</name>
    <dbReference type="NCBI Taxonomy" id="182803"/>
    <lineage>
        <taxon>Eukaryota</taxon>
        <taxon>Metazoa</taxon>
        <taxon>Ecdysozoa</taxon>
        <taxon>Arthropoda</taxon>
        <taxon>Chelicerata</taxon>
        <taxon>Arachnida</taxon>
        <taxon>Araneae</taxon>
        <taxon>Araneomorphae</taxon>
        <taxon>Entelegynae</taxon>
        <taxon>Araneoidea</taxon>
        <taxon>Araneidae</taxon>
        <taxon>Araneus</taxon>
    </lineage>
</organism>
<evidence type="ECO:0000313" key="3">
    <source>
        <dbReference type="Proteomes" id="UP000499080"/>
    </source>
</evidence>
<name>A0A4Y1ZRL1_ARAVE</name>
<proteinExistence type="predicted"/>
<evidence type="ECO:0000313" key="2">
    <source>
        <dbReference type="EMBL" id="GBL63661.1"/>
    </source>
</evidence>
<protein>
    <submittedName>
        <fullName evidence="2">Uncharacterized protein</fullName>
    </submittedName>
</protein>
<dbReference type="Proteomes" id="UP000499080">
    <property type="component" value="Unassembled WGS sequence"/>
</dbReference>
<evidence type="ECO:0000256" key="1">
    <source>
        <dbReference type="SAM" id="MobiDB-lite"/>
    </source>
</evidence>
<reference evidence="2 3" key="1">
    <citation type="journal article" date="2019" name="Sci. Rep.">
        <title>Orb-weaving spider Araneus ventricosus genome elucidates the spidroin gene catalogue.</title>
        <authorList>
            <person name="Kono N."/>
            <person name="Nakamura H."/>
            <person name="Ohtoshi R."/>
            <person name="Moran D.A.P."/>
            <person name="Shinohara A."/>
            <person name="Yoshida Y."/>
            <person name="Fujiwara M."/>
            <person name="Mori M."/>
            <person name="Tomita M."/>
            <person name="Arakawa K."/>
        </authorList>
    </citation>
    <scope>NUCLEOTIDE SEQUENCE [LARGE SCALE GENOMIC DNA]</scope>
</reference>
<dbReference type="AlphaFoldDB" id="A0A4Y1ZRL1"/>